<dbReference type="Gene3D" id="3.40.47.10">
    <property type="match status" value="1"/>
</dbReference>
<evidence type="ECO:0000313" key="5">
    <source>
        <dbReference type="Proteomes" id="UP000632289"/>
    </source>
</evidence>
<gene>
    <name evidence="4" type="ORF">IF129_23780</name>
</gene>
<dbReference type="InterPro" id="IPR014030">
    <property type="entry name" value="Ketoacyl_synth_N"/>
</dbReference>
<comment type="caution">
    <text evidence="4">The sequence shown here is derived from an EMBL/GenBank/DDBJ whole genome shotgun (WGS) entry which is preliminary data.</text>
</comment>
<dbReference type="PANTHER" id="PTHR11712">
    <property type="entry name" value="POLYKETIDE SYNTHASE-RELATED"/>
    <property type="match status" value="1"/>
</dbReference>
<evidence type="ECO:0000256" key="2">
    <source>
        <dbReference type="SAM" id="MobiDB-lite"/>
    </source>
</evidence>
<dbReference type="PANTHER" id="PTHR11712:SF336">
    <property type="entry name" value="3-OXOACYL-[ACYL-CARRIER-PROTEIN] SYNTHASE, MITOCHONDRIAL"/>
    <property type="match status" value="1"/>
</dbReference>
<evidence type="ECO:0000256" key="1">
    <source>
        <dbReference type="ARBA" id="ARBA00022679"/>
    </source>
</evidence>
<dbReference type="InterPro" id="IPR016039">
    <property type="entry name" value="Thiolase-like"/>
</dbReference>
<accession>A0A927F4F3</accession>
<keyword evidence="1" id="KW-0808">Transferase</keyword>
<dbReference type="SUPFAM" id="SSF53901">
    <property type="entry name" value="Thiolase-like"/>
    <property type="match status" value="1"/>
</dbReference>
<dbReference type="GO" id="GO:0006633">
    <property type="term" value="P:fatty acid biosynthetic process"/>
    <property type="evidence" value="ECO:0007669"/>
    <property type="project" value="TreeGrafter"/>
</dbReference>
<feature type="region of interest" description="Disordered" evidence="2">
    <location>
        <begin position="20"/>
        <end position="39"/>
    </location>
</feature>
<dbReference type="EMBL" id="JACXYU010000018">
    <property type="protein sequence ID" value="MBD3934572.1"/>
    <property type="molecule type" value="Genomic_DNA"/>
</dbReference>
<dbReference type="GO" id="GO:0004315">
    <property type="term" value="F:3-oxoacyl-[acyl-carrier-protein] synthase activity"/>
    <property type="evidence" value="ECO:0007669"/>
    <property type="project" value="TreeGrafter"/>
</dbReference>
<evidence type="ECO:0000313" key="4">
    <source>
        <dbReference type="EMBL" id="MBD3934572.1"/>
    </source>
</evidence>
<dbReference type="Proteomes" id="UP000632289">
    <property type="component" value="Unassembled WGS sequence"/>
</dbReference>
<name>A0A927F4F3_9ACTN</name>
<dbReference type="InterPro" id="IPR000794">
    <property type="entry name" value="Beta-ketoacyl_synthase"/>
</dbReference>
<evidence type="ECO:0000259" key="3">
    <source>
        <dbReference type="Pfam" id="PF00109"/>
    </source>
</evidence>
<reference evidence="4" key="1">
    <citation type="submission" date="2020-09" db="EMBL/GenBank/DDBJ databases">
        <title>Secondary metabolite and genome analysis of marine Streptomyces chumphonensis KK1-2T.</title>
        <authorList>
            <person name="Phongsopitanun W."/>
            <person name="Kanchanasin P."/>
            <person name="Pittayakhajonwut P."/>
            <person name="Suwanborirux K."/>
            <person name="Tanasupawat S."/>
        </authorList>
    </citation>
    <scope>NUCLEOTIDE SEQUENCE</scope>
    <source>
        <strain evidence="4">KK1-2</strain>
    </source>
</reference>
<dbReference type="RefSeq" id="WP_191211873.1">
    <property type="nucleotide sequence ID" value="NZ_BAABKL010000001.1"/>
</dbReference>
<feature type="domain" description="Beta-ketoacyl synthase-like N-terminal" evidence="3">
    <location>
        <begin position="53"/>
        <end position="180"/>
    </location>
</feature>
<dbReference type="Pfam" id="PF00109">
    <property type="entry name" value="ketoacyl-synt"/>
    <property type="match status" value="1"/>
</dbReference>
<proteinExistence type="predicted"/>
<feature type="compositionally biased region" description="Basic and acidic residues" evidence="2">
    <location>
        <begin position="28"/>
        <end position="39"/>
    </location>
</feature>
<protein>
    <submittedName>
        <fullName evidence="4">3-oxoacyl-ACP synthase</fullName>
    </submittedName>
</protein>
<organism evidence="4 5">
    <name type="scientific">Streptomyces chumphonensis</name>
    <dbReference type="NCBI Taxonomy" id="1214925"/>
    <lineage>
        <taxon>Bacteria</taxon>
        <taxon>Bacillati</taxon>
        <taxon>Actinomycetota</taxon>
        <taxon>Actinomycetes</taxon>
        <taxon>Kitasatosporales</taxon>
        <taxon>Streptomycetaceae</taxon>
        <taxon>Streptomyces</taxon>
    </lineage>
</organism>
<sequence length="333" mass="33596">MTALDATRVAVTGVGVVSPRGFDGSAAGRERTASPEGWFDHRTHLGRRGYKYLPTAAQYFLAASNRALEAGGGLDHAPPESRGAAVGTNSAAEALHAAMDTTITTGSATDLSPATAPFFSINLFGSRMAMEHGLQGFNLTLTSPRVAGLEAIQTGLRSVGLGRADWLLAGATEEALAPLDPAVRDSEAGAVALVLEPARDAAARGSDVLGHLVVRSGYLPPGTPAPEARERAGRILGEGPGGLALRDATVVAVVDDSPVSAAVLGALGTDVRRVPAGAGSLEPLLQIAGLLGSGAEGPTAVVTAAAQGNVALCWVIPPDRTDAAPAATPRDEA</sequence>
<keyword evidence="5" id="KW-1185">Reference proteome</keyword>
<dbReference type="AlphaFoldDB" id="A0A927F4F3"/>